<feature type="domain" description="RelA/SpoT" evidence="1">
    <location>
        <begin position="63"/>
        <end position="186"/>
    </location>
</feature>
<proteinExistence type="predicted"/>
<evidence type="ECO:0000259" key="1">
    <source>
        <dbReference type="SMART" id="SM00954"/>
    </source>
</evidence>
<dbReference type="CDD" id="cd05399">
    <property type="entry name" value="NT_Rel-Spo_like"/>
    <property type="match status" value="1"/>
</dbReference>
<dbReference type="PANTHER" id="PTHR47837:SF2">
    <property type="entry name" value="GTP PYROPHOSPHOKINASE YWAC"/>
    <property type="match status" value="1"/>
</dbReference>
<dbReference type="GO" id="GO:0015969">
    <property type="term" value="P:guanosine tetraphosphate metabolic process"/>
    <property type="evidence" value="ECO:0007669"/>
    <property type="project" value="InterPro"/>
</dbReference>
<dbReference type="InterPro" id="IPR052366">
    <property type="entry name" value="GTP_Pyrophosphokinase"/>
</dbReference>
<evidence type="ECO:0000313" key="3">
    <source>
        <dbReference type="Proteomes" id="UP001157160"/>
    </source>
</evidence>
<organism evidence="2 3">
    <name type="scientific">Arenivirga flava</name>
    <dbReference type="NCBI Taxonomy" id="1930060"/>
    <lineage>
        <taxon>Bacteria</taxon>
        <taxon>Bacillati</taxon>
        <taxon>Actinomycetota</taxon>
        <taxon>Actinomycetes</taxon>
        <taxon>Micrococcales</taxon>
        <taxon>Microbacteriaceae</taxon>
        <taxon>Arenivirga</taxon>
    </lineage>
</organism>
<comment type="caution">
    <text evidence="2">The sequence shown here is derived from an EMBL/GenBank/DDBJ whole genome shotgun (WGS) entry which is preliminary data.</text>
</comment>
<dbReference type="InterPro" id="IPR043519">
    <property type="entry name" value="NT_sf"/>
</dbReference>
<name>A0AA37XB57_9MICO</name>
<dbReference type="EMBL" id="BSUL01000001">
    <property type="protein sequence ID" value="GMA28363.1"/>
    <property type="molecule type" value="Genomic_DNA"/>
</dbReference>
<sequence length="270" mass="30164">MRAAAPVAVDPQVVGEITRLRDEFTAFMLEYKFGIDEILTKVGILREEFGLRHDYNPIEHVGSRLKSPESIIAKVQRKGVEPTFEGIRAAIHDIAGVRITCSFVSDTYRVFELLTQQSDITVVSVKDYIAEPKENGYKSLHVVLSVPVFLSKGPVQVLVEVQIRTIAMDFWASLEHKIYYKYDRQVPQALLDDLTEAALTASRLDATMERLHQEVRQLDEPAAAPSADGSLVPDDAAIWQFQAVRQHLSGRMRADAAVDAEGGPPRRSHV</sequence>
<reference evidence="2 3" key="1">
    <citation type="journal article" date="2014" name="Int. J. Syst. Evol. Microbiol.">
        <title>Complete genome sequence of Corynebacterium casei LMG S-19264T (=DSM 44701T), isolated from a smear-ripened cheese.</title>
        <authorList>
            <consortium name="US DOE Joint Genome Institute (JGI-PGF)"/>
            <person name="Walter F."/>
            <person name="Albersmeier A."/>
            <person name="Kalinowski J."/>
            <person name="Ruckert C."/>
        </authorList>
    </citation>
    <scope>NUCLEOTIDE SEQUENCE [LARGE SCALE GENOMIC DNA]</scope>
    <source>
        <strain evidence="2 3">NBRC 112289</strain>
    </source>
</reference>
<evidence type="ECO:0000313" key="2">
    <source>
        <dbReference type="EMBL" id="GMA28363.1"/>
    </source>
</evidence>
<keyword evidence="3" id="KW-1185">Reference proteome</keyword>
<dbReference type="SUPFAM" id="SSF81301">
    <property type="entry name" value="Nucleotidyltransferase"/>
    <property type="match status" value="1"/>
</dbReference>
<dbReference type="SMART" id="SM00954">
    <property type="entry name" value="RelA_SpoT"/>
    <property type="match status" value="1"/>
</dbReference>
<dbReference type="InterPro" id="IPR007685">
    <property type="entry name" value="RelA_SpoT"/>
</dbReference>
<dbReference type="Pfam" id="PF04607">
    <property type="entry name" value="RelA_SpoT"/>
    <property type="match status" value="1"/>
</dbReference>
<dbReference type="Proteomes" id="UP001157160">
    <property type="component" value="Unassembled WGS sequence"/>
</dbReference>
<accession>A0AA37XB57</accession>
<dbReference type="AlphaFoldDB" id="A0AA37XB57"/>
<protein>
    <recommendedName>
        <fullName evidence="1">RelA/SpoT domain-containing protein</fullName>
    </recommendedName>
</protein>
<gene>
    <name evidence="2" type="ORF">GCM10025874_16160</name>
</gene>
<dbReference type="PANTHER" id="PTHR47837">
    <property type="entry name" value="GTP PYROPHOSPHOKINASE YJBM"/>
    <property type="match status" value="1"/>
</dbReference>
<dbReference type="Gene3D" id="1.10.287.860">
    <property type="entry name" value="Nucleotidyltransferase"/>
    <property type="match status" value="1"/>
</dbReference>
<dbReference type="Gene3D" id="3.30.460.10">
    <property type="entry name" value="Beta Polymerase, domain 2"/>
    <property type="match status" value="1"/>
</dbReference>